<name>A0A0C3EC72_9AGAM</name>
<dbReference type="OrthoDB" id="413993at2759"/>
<dbReference type="SUPFAM" id="SSF51556">
    <property type="entry name" value="Metallo-dependent hydrolases"/>
    <property type="match status" value="1"/>
</dbReference>
<evidence type="ECO:0008006" key="3">
    <source>
        <dbReference type="Google" id="ProtNLM"/>
    </source>
</evidence>
<gene>
    <name evidence="1" type="ORF">SCLCIDRAFT_102232</name>
</gene>
<dbReference type="HOGENOM" id="CLU_031506_3_2_1"/>
<sequence length="335" mass="38231">MSLTHIPSLEVLRHVVDVHCHPTDSPVTPDVMDQLPITICAMSCRPSDQSHVRDLALAYPEKVVPCFGYHPWFSHWISLKPCCSKEEHYRGLFRPEKQEDSFRRILPDLPEPIPLENILRDLRHNLEEFPTAMLGEVGLDRAARIPVNRSTSPVEFTSLTAPLEHQLIILQAQVDLAVELGRNISMHSVKSTEATLALLGNMQKKYKASWLRISVDLHSCGLSLETWKTIEASLSSHHRNVFMSLSTAINSRLPNHRELIAICSPDRILVESDYHTVEECTLRTWDMVRIVAEIKGWPVELKWTDDLQEGAEWGVVRRLEDNWHKFSAGNHVALK</sequence>
<dbReference type="GO" id="GO:0016788">
    <property type="term" value="F:hydrolase activity, acting on ester bonds"/>
    <property type="evidence" value="ECO:0007669"/>
    <property type="project" value="InterPro"/>
</dbReference>
<dbReference type="PANTHER" id="PTHR47345">
    <property type="entry name" value="CUT9-INTERACTING PROTEIN SCN1"/>
    <property type="match status" value="1"/>
</dbReference>
<reference evidence="2" key="2">
    <citation type="submission" date="2015-01" db="EMBL/GenBank/DDBJ databases">
        <title>Evolutionary Origins and Diversification of the Mycorrhizal Mutualists.</title>
        <authorList>
            <consortium name="DOE Joint Genome Institute"/>
            <consortium name="Mycorrhizal Genomics Consortium"/>
            <person name="Kohler A."/>
            <person name="Kuo A."/>
            <person name="Nagy L.G."/>
            <person name="Floudas D."/>
            <person name="Copeland A."/>
            <person name="Barry K.W."/>
            <person name="Cichocki N."/>
            <person name="Veneault-Fourrey C."/>
            <person name="LaButti K."/>
            <person name="Lindquist E.A."/>
            <person name="Lipzen A."/>
            <person name="Lundell T."/>
            <person name="Morin E."/>
            <person name="Murat C."/>
            <person name="Riley R."/>
            <person name="Ohm R."/>
            <person name="Sun H."/>
            <person name="Tunlid A."/>
            <person name="Henrissat B."/>
            <person name="Grigoriev I.V."/>
            <person name="Hibbett D.S."/>
            <person name="Martin F."/>
        </authorList>
    </citation>
    <scope>NUCLEOTIDE SEQUENCE [LARGE SCALE GENOMIC DNA]</scope>
    <source>
        <strain evidence="2">Foug A</strain>
    </source>
</reference>
<dbReference type="EMBL" id="KN822005">
    <property type="protein sequence ID" value="KIM70295.1"/>
    <property type="molecule type" value="Genomic_DNA"/>
</dbReference>
<accession>A0A0C3EC72</accession>
<dbReference type="PANTHER" id="PTHR47345:SF1">
    <property type="entry name" value="CUT9-INTERACTING PROTEIN SCN1"/>
    <property type="match status" value="1"/>
</dbReference>
<protein>
    <recommendedName>
        <fullName evidence="3">TatD DNase family Scn1</fullName>
    </recommendedName>
</protein>
<dbReference type="Pfam" id="PF01026">
    <property type="entry name" value="TatD_DNase"/>
    <property type="match status" value="1"/>
</dbReference>
<dbReference type="FunCoup" id="A0A0C3EC72">
    <property type="interactions" value="14"/>
</dbReference>
<dbReference type="InterPro" id="IPR053044">
    <property type="entry name" value="Metallo-hydrolase/TatD-type"/>
</dbReference>
<dbReference type="InterPro" id="IPR032466">
    <property type="entry name" value="Metal_Hydrolase"/>
</dbReference>
<proteinExistence type="predicted"/>
<organism evidence="1 2">
    <name type="scientific">Scleroderma citrinum Foug A</name>
    <dbReference type="NCBI Taxonomy" id="1036808"/>
    <lineage>
        <taxon>Eukaryota</taxon>
        <taxon>Fungi</taxon>
        <taxon>Dikarya</taxon>
        <taxon>Basidiomycota</taxon>
        <taxon>Agaricomycotina</taxon>
        <taxon>Agaricomycetes</taxon>
        <taxon>Agaricomycetidae</taxon>
        <taxon>Boletales</taxon>
        <taxon>Sclerodermatineae</taxon>
        <taxon>Sclerodermataceae</taxon>
        <taxon>Scleroderma</taxon>
    </lineage>
</organism>
<dbReference type="Proteomes" id="UP000053989">
    <property type="component" value="Unassembled WGS sequence"/>
</dbReference>
<evidence type="ECO:0000313" key="1">
    <source>
        <dbReference type="EMBL" id="KIM70295.1"/>
    </source>
</evidence>
<dbReference type="InParanoid" id="A0A0C3EC72"/>
<reference evidence="1 2" key="1">
    <citation type="submission" date="2014-04" db="EMBL/GenBank/DDBJ databases">
        <authorList>
            <consortium name="DOE Joint Genome Institute"/>
            <person name="Kuo A."/>
            <person name="Kohler A."/>
            <person name="Nagy L.G."/>
            <person name="Floudas D."/>
            <person name="Copeland A."/>
            <person name="Barry K.W."/>
            <person name="Cichocki N."/>
            <person name="Veneault-Fourrey C."/>
            <person name="LaButti K."/>
            <person name="Lindquist E.A."/>
            <person name="Lipzen A."/>
            <person name="Lundell T."/>
            <person name="Morin E."/>
            <person name="Murat C."/>
            <person name="Sun H."/>
            <person name="Tunlid A."/>
            <person name="Henrissat B."/>
            <person name="Grigoriev I.V."/>
            <person name="Hibbett D.S."/>
            <person name="Martin F."/>
            <person name="Nordberg H.P."/>
            <person name="Cantor M.N."/>
            <person name="Hua S.X."/>
        </authorList>
    </citation>
    <scope>NUCLEOTIDE SEQUENCE [LARGE SCALE GENOMIC DNA]</scope>
    <source>
        <strain evidence="1 2">Foug A</strain>
    </source>
</reference>
<dbReference type="Gene3D" id="3.20.20.140">
    <property type="entry name" value="Metal-dependent hydrolases"/>
    <property type="match status" value="1"/>
</dbReference>
<dbReference type="InterPro" id="IPR001130">
    <property type="entry name" value="TatD-like"/>
</dbReference>
<dbReference type="AlphaFoldDB" id="A0A0C3EC72"/>
<evidence type="ECO:0000313" key="2">
    <source>
        <dbReference type="Proteomes" id="UP000053989"/>
    </source>
</evidence>
<keyword evidence="2" id="KW-1185">Reference proteome</keyword>